<dbReference type="InterPro" id="IPR001969">
    <property type="entry name" value="Aspartic_peptidase_AS"/>
</dbReference>
<sequence>MDDNERNHIKTFDCYDDQNTLDRKGLILKKEDVNNRQRRSALLLHLARTDVQDIFSTLPKTGDARDCKKAVDARKAFFVPQFDTTCARHCFRQLTQAPEETIRQFATRLRRAVKDCSYGEDTDNQIRDEILCKCSNTYIKRKLLAEGRCLTPAKSLEIAENCEKVDAQLAAMSLERKEENSAVIGRIREKRRGSGKKNQSHDPHKDLEPTCYRWGITGHFGSDPVCPARGQFCRKCRMEGDFQERCKTKQKSGAKQAKVRHDRDPKKGVAKMVNVQDNEDTSVYAFAGDNMKQEKIEVILGGCKLNMIVDSGASTNIIDKQTWEWLKKNKVKCKSARSDRKLYHYASQTPLDVIGTLCCKVITGANSINAEFCVLGRGDPLLGKETATNLGVLKIGIEVAAVHASSKNIGEILQANHATQKSSMVLES</sequence>
<proteinExistence type="predicted"/>
<organism evidence="1 2">
    <name type="scientific">Acropora cervicornis</name>
    <name type="common">Staghorn coral</name>
    <dbReference type="NCBI Taxonomy" id="6130"/>
    <lineage>
        <taxon>Eukaryota</taxon>
        <taxon>Metazoa</taxon>
        <taxon>Cnidaria</taxon>
        <taxon>Anthozoa</taxon>
        <taxon>Hexacorallia</taxon>
        <taxon>Scleractinia</taxon>
        <taxon>Astrocoeniina</taxon>
        <taxon>Acroporidae</taxon>
        <taxon>Acropora</taxon>
    </lineage>
</organism>
<accession>A0AAD9VBF7</accession>
<dbReference type="Proteomes" id="UP001249851">
    <property type="component" value="Unassembled WGS sequence"/>
</dbReference>
<evidence type="ECO:0000313" key="1">
    <source>
        <dbReference type="EMBL" id="KAK2567902.1"/>
    </source>
</evidence>
<dbReference type="GO" id="GO:0006508">
    <property type="term" value="P:proteolysis"/>
    <property type="evidence" value="ECO:0007669"/>
    <property type="project" value="InterPro"/>
</dbReference>
<evidence type="ECO:0000313" key="2">
    <source>
        <dbReference type="Proteomes" id="UP001249851"/>
    </source>
</evidence>
<dbReference type="EMBL" id="JARQWQ010000013">
    <property type="protein sequence ID" value="KAK2567902.1"/>
    <property type="molecule type" value="Genomic_DNA"/>
</dbReference>
<comment type="caution">
    <text evidence="1">The sequence shown here is derived from an EMBL/GenBank/DDBJ whole genome shotgun (WGS) entry which is preliminary data.</text>
</comment>
<keyword evidence="2" id="KW-1185">Reference proteome</keyword>
<reference evidence="1" key="2">
    <citation type="journal article" date="2023" name="Science">
        <title>Genomic signatures of disease resistance in endangered staghorn corals.</title>
        <authorList>
            <person name="Vollmer S.V."/>
            <person name="Selwyn J.D."/>
            <person name="Despard B.A."/>
            <person name="Roesel C.L."/>
        </authorList>
    </citation>
    <scope>NUCLEOTIDE SEQUENCE</scope>
    <source>
        <strain evidence="1">K2</strain>
    </source>
</reference>
<protein>
    <submittedName>
        <fullName evidence="1">Uncharacterized protein</fullName>
    </submittedName>
</protein>
<dbReference type="SUPFAM" id="SSF50630">
    <property type="entry name" value="Acid proteases"/>
    <property type="match status" value="1"/>
</dbReference>
<dbReference type="Gene3D" id="2.40.70.10">
    <property type="entry name" value="Acid Proteases"/>
    <property type="match status" value="1"/>
</dbReference>
<dbReference type="PROSITE" id="PS00141">
    <property type="entry name" value="ASP_PROTEASE"/>
    <property type="match status" value="1"/>
</dbReference>
<name>A0AAD9VBF7_ACRCE</name>
<dbReference type="AlphaFoldDB" id="A0AAD9VBF7"/>
<dbReference type="GO" id="GO:0004190">
    <property type="term" value="F:aspartic-type endopeptidase activity"/>
    <property type="evidence" value="ECO:0007669"/>
    <property type="project" value="InterPro"/>
</dbReference>
<dbReference type="InterPro" id="IPR050951">
    <property type="entry name" value="Retrovirus_Pol_polyprotein"/>
</dbReference>
<dbReference type="PANTHER" id="PTHR37984:SF11">
    <property type="entry name" value="INTEGRASE CATALYTIC DOMAIN-CONTAINING PROTEIN"/>
    <property type="match status" value="1"/>
</dbReference>
<dbReference type="PANTHER" id="PTHR37984">
    <property type="entry name" value="PROTEIN CBG26694"/>
    <property type="match status" value="1"/>
</dbReference>
<dbReference type="InterPro" id="IPR021109">
    <property type="entry name" value="Peptidase_aspartic_dom_sf"/>
</dbReference>
<gene>
    <name evidence="1" type="ORF">P5673_007792</name>
</gene>
<reference evidence="1" key="1">
    <citation type="journal article" date="2023" name="G3 (Bethesda)">
        <title>Whole genome assembly and annotation of the endangered Caribbean coral Acropora cervicornis.</title>
        <authorList>
            <person name="Selwyn J.D."/>
            <person name="Vollmer S.V."/>
        </authorList>
    </citation>
    <scope>NUCLEOTIDE SEQUENCE</scope>
    <source>
        <strain evidence="1">K2</strain>
    </source>
</reference>